<evidence type="ECO:0000256" key="8">
    <source>
        <dbReference type="ARBA" id="ARBA00048552"/>
    </source>
</evidence>
<dbReference type="PANTHER" id="PTHR19376">
    <property type="entry name" value="DNA-DIRECTED RNA POLYMERASE"/>
    <property type="match status" value="1"/>
</dbReference>
<dbReference type="Pfam" id="PF04997">
    <property type="entry name" value="RNA_pol_Rpb1_1"/>
    <property type="match status" value="1"/>
</dbReference>
<dbReference type="PANTHER" id="PTHR19376:SF54">
    <property type="entry name" value="DNA-DIRECTED RNA POLYMERASE SUBUNIT BETA"/>
    <property type="match status" value="1"/>
</dbReference>
<keyword evidence="6" id="KW-0862">Zinc</keyword>
<feature type="domain" description="RNA polymerase N-terminal" evidence="10">
    <location>
        <begin position="158"/>
        <end position="407"/>
    </location>
</feature>
<keyword evidence="3 9" id="KW-0240">DNA-directed RNA polymerase</keyword>
<evidence type="ECO:0000256" key="2">
    <source>
        <dbReference type="ARBA" id="ARBA00007207"/>
    </source>
</evidence>
<keyword evidence="5 9" id="KW-0548">Nucleotidyltransferase</keyword>
<evidence type="ECO:0000256" key="7">
    <source>
        <dbReference type="ARBA" id="ARBA00023163"/>
    </source>
</evidence>
<evidence type="ECO:0000256" key="1">
    <source>
        <dbReference type="ARBA" id="ARBA00004026"/>
    </source>
</evidence>
<comment type="function">
    <text evidence="1 9">DNA-dependent RNA polymerase catalyzes the transcription of DNA into RNA using the four ribonucleoside triphosphates as substrates.</text>
</comment>
<evidence type="ECO:0000313" key="12">
    <source>
        <dbReference type="Proteomes" id="UP000824890"/>
    </source>
</evidence>
<sequence>SGICACGNYRVIGDEKEDSQFCEQCGVEFVDSRIRRYQMGYIKLTCPVTHLYCESLDKPLKELEGLVYCDHPTFFTTQGFDIFRNREILLGAGAIREQLADLDLRIIIENSLVEWKQLGEEGPTGNEWEDRKIVRRKDFLVRRMELAKHFIRTNIEPEWMILCLLPVLPPEGKLMSSDINELYRRVIYRNNTLTDLLTTSRSTPGELVMCQEKLVQEAVEHFLIMESVDNHEGWFTNVIEGKEGRFRETLLGKRVDYSGRSVIVVGPSLSLHRCGLPREIAIELFQTFKHLASNIGVAKSQIREKKPIVWEILQEVMQGHPVLLNRAPTLHRLGIQSFQPILVEDALFGFNADFDGDQMAVHVPLSLEAQAEARLLMFSHMNLLSPAIGDPISVPTQDMLIGLYVDNERHSSRYCANRYNPCNRKNYQNERIYETNYKTLFCNSYDAIGAYRQKRINLDSPLWLRWQLDQRVIASKEVPIEVHYESFGTIMRFMHTI</sequence>
<reference evidence="11 12" key="1">
    <citation type="submission" date="2021-05" db="EMBL/GenBank/DDBJ databases">
        <title>Genome Assembly of Synthetic Allotetraploid Brassica napus Reveals Homoeologous Exchanges between Subgenomes.</title>
        <authorList>
            <person name="Davis J.T."/>
        </authorList>
    </citation>
    <scope>NUCLEOTIDE SEQUENCE [LARGE SCALE GENOMIC DNA]</scope>
    <source>
        <strain evidence="12">cv. Da-Ae</strain>
        <tissue evidence="11">Seedling</tissue>
    </source>
</reference>
<dbReference type="EC" id="2.7.7.6" evidence="9"/>
<protein>
    <recommendedName>
        <fullName evidence="9">DNA-directed RNA polymerase subunit</fullName>
        <ecNumber evidence="9">2.7.7.6</ecNumber>
    </recommendedName>
</protein>
<dbReference type="SMART" id="SM00663">
    <property type="entry name" value="RPOLA_N"/>
    <property type="match status" value="1"/>
</dbReference>
<dbReference type="InterPro" id="IPR006592">
    <property type="entry name" value="RNA_pol_N"/>
</dbReference>
<accession>A0ABQ7X7F7</accession>
<comment type="similarity">
    <text evidence="2">Belongs to the RNA polymerase beta' chain family. RpoC1 subfamily.</text>
</comment>
<keyword evidence="4 9" id="KW-0808">Transferase</keyword>
<dbReference type="SUPFAM" id="SSF64484">
    <property type="entry name" value="beta and beta-prime subunits of DNA dependent RNA-polymerase"/>
    <property type="match status" value="1"/>
</dbReference>
<dbReference type="Pfam" id="PF00623">
    <property type="entry name" value="RNA_pol_Rpb1_2"/>
    <property type="match status" value="2"/>
</dbReference>
<dbReference type="InterPro" id="IPR007080">
    <property type="entry name" value="RNA_pol_Rpb1_1"/>
</dbReference>
<organism evidence="11 12">
    <name type="scientific">Brassica napus</name>
    <name type="common">Rape</name>
    <dbReference type="NCBI Taxonomy" id="3708"/>
    <lineage>
        <taxon>Eukaryota</taxon>
        <taxon>Viridiplantae</taxon>
        <taxon>Streptophyta</taxon>
        <taxon>Embryophyta</taxon>
        <taxon>Tracheophyta</taxon>
        <taxon>Spermatophyta</taxon>
        <taxon>Magnoliopsida</taxon>
        <taxon>eudicotyledons</taxon>
        <taxon>Gunneridae</taxon>
        <taxon>Pentapetalae</taxon>
        <taxon>rosids</taxon>
        <taxon>malvids</taxon>
        <taxon>Brassicales</taxon>
        <taxon>Brassicaceae</taxon>
        <taxon>Brassiceae</taxon>
        <taxon>Brassica</taxon>
    </lineage>
</organism>
<dbReference type="InterPro" id="IPR045867">
    <property type="entry name" value="DNA-dir_RpoC_beta_prime"/>
</dbReference>
<evidence type="ECO:0000256" key="3">
    <source>
        <dbReference type="ARBA" id="ARBA00022478"/>
    </source>
</evidence>
<evidence type="ECO:0000256" key="9">
    <source>
        <dbReference type="RuleBase" id="RU004279"/>
    </source>
</evidence>
<keyword evidence="7 9" id="KW-0804">Transcription</keyword>
<feature type="non-terminal residue" evidence="11">
    <location>
        <position position="1"/>
    </location>
</feature>
<name>A0ABQ7X7F7_BRANA</name>
<dbReference type="Gene3D" id="1.10.274.100">
    <property type="entry name" value="RNA polymerase Rpb1, domain 3"/>
    <property type="match status" value="1"/>
</dbReference>
<dbReference type="EMBL" id="JAGKQM010001391">
    <property type="protein sequence ID" value="KAH0851897.1"/>
    <property type="molecule type" value="Genomic_DNA"/>
</dbReference>
<evidence type="ECO:0000256" key="4">
    <source>
        <dbReference type="ARBA" id="ARBA00022679"/>
    </source>
</evidence>
<evidence type="ECO:0000313" key="11">
    <source>
        <dbReference type="EMBL" id="KAH0851897.1"/>
    </source>
</evidence>
<evidence type="ECO:0000256" key="6">
    <source>
        <dbReference type="ARBA" id="ARBA00022833"/>
    </source>
</evidence>
<evidence type="ECO:0000259" key="10">
    <source>
        <dbReference type="SMART" id="SM00663"/>
    </source>
</evidence>
<keyword evidence="12" id="KW-1185">Reference proteome</keyword>
<dbReference type="Gene3D" id="1.10.40.90">
    <property type="match status" value="1"/>
</dbReference>
<dbReference type="InterPro" id="IPR042102">
    <property type="entry name" value="RNA_pol_Rpb1_3_sf"/>
</dbReference>
<dbReference type="Gene3D" id="2.40.40.20">
    <property type="match status" value="1"/>
</dbReference>
<evidence type="ECO:0000256" key="5">
    <source>
        <dbReference type="ARBA" id="ARBA00022695"/>
    </source>
</evidence>
<dbReference type="Proteomes" id="UP000824890">
    <property type="component" value="Unassembled WGS sequence"/>
</dbReference>
<proteinExistence type="inferred from homology"/>
<dbReference type="InterPro" id="IPR000722">
    <property type="entry name" value="RNA_pol_asu"/>
</dbReference>
<comment type="catalytic activity">
    <reaction evidence="8 9">
        <text>RNA(n) + a ribonucleoside 5'-triphosphate = RNA(n+1) + diphosphate</text>
        <dbReference type="Rhea" id="RHEA:21248"/>
        <dbReference type="Rhea" id="RHEA-COMP:14527"/>
        <dbReference type="Rhea" id="RHEA-COMP:17342"/>
        <dbReference type="ChEBI" id="CHEBI:33019"/>
        <dbReference type="ChEBI" id="CHEBI:61557"/>
        <dbReference type="ChEBI" id="CHEBI:140395"/>
        <dbReference type="EC" id="2.7.7.6"/>
    </reaction>
</comment>
<comment type="caution">
    <text evidence="11">The sequence shown here is derived from an EMBL/GenBank/DDBJ whole genome shotgun (WGS) entry which is preliminary data.</text>
</comment>
<gene>
    <name evidence="11" type="ORF">HID58_094400</name>
</gene>